<proteinExistence type="predicted"/>
<feature type="transmembrane region" description="Helical" evidence="1">
    <location>
        <begin position="35"/>
        <end position="51"/>
    </location>
</feature>
<reference evidence="2" key="1">
    <citation type="submission" date="2017-02" db="EMBL/GenBank/DDBJ databases">
        <title>Delving into the versatile metabolic prowess of the omnipresent phylum Bacteroidetes.</title>
        <authorList>
            <person name="Nobu M.K."/>
            <person name="Mei R."/>
            <person name="Narihiro T."/>
            <person name="Kuroda K."/>
            <person name="Liu W.-T."/>
        </authorList>
    </citation>
    <scope>NUCLEOTIDE SEQUENCE</scope>
    <source>
        <strain evidence="2">ADurb.Bin417</strain>
    </source>
</reference>
<evidence type="ECO:0000256" key="1">
    <source>
        <dbReference type="SAM" id="Phobius"/>
    </source>
</evidence>
<name>A0A1V5MHF7_UNCT6</name>
<sequence>MSAFSVGGAARTVETMDMPVGQINVRVDRSPDIRYYWHLVPLTALLFLTVIRSRRTSR</sequence>
<gene>
    <name evidence="2" type="ORF">BWY73_00691</name>
</gene>
<evidence type="ECO:0000313" key="2">
    <source>
        <dbReference type="EMBL" id="OPZ92663.1"/>
    </source>
</evidence>
<keyword evidence="1" id="KW-0812">Transmembrane</keyword>
<dbReference type="AlphaFoldDB" id="A0A1V5MHF7"/>
<dbReference type="EMBL" id="MWAK01000078">
    <property type="protein sequence ID" value="OPZ92663.1"/>
    <property type="molecule type" value="Genomic_DNA"/>
</dbReference>
<accession>A0A1V5MHF7</accession>
<protein>
    <submittedName>
        <fullName evidence="2">Uncharacterized protein</fullName>
    </submittedName>
</protein>
<keyword evidence="1" id="KW-0472">Membrane</keyword>
<comment type="caution">
    <text evidence="2">The sequence shown here is derived from an EMBL/GenBank/DDBJ whole genome shotgun (WGS) entry which is preliminary data.</text>
</comment>
<dbReference type="Proteomes" id="UP000485484">
    <property type="component" value="Unassembled WGS sequence"/>
</dbReference>
<organism evidence="2">
    <name type="scientific">candidate division TA06 bacterium ADurb.Bin417</name>
    <dbReference type="NCBI Taxonomy" id="1852828"/>
    <lineage>
        <taxon>Bacteria</taxon>
        <taxon>Bacteria division TA06</taxon>
    </lineage>
</organism>
<keyword evidence="1" id="KW-1133">Transmembrane helix</keyword>